<keyword evidence="1" id="KW-0243">Dynein</keyword>
<comment type="subcellular location">
    <subcellularLocation>
        <location evidence="1">Cytoplasm</location>
        <location evidence="1">Cytoskeleton</location>
    </subcellularLocation>
</comment>
<keyword evidence="1" id="KW-0963">Cytoplasm</keyword>
<dbReference type="InterPro" id="IPR037177">
    <property type="entry name" value="DLC_sf"/>
</dbReference>
<name>A0A0M3JUR3_ANISI</name>
<dbReference type="PANTHER" id="PTHR11886:SF70">
    <property type="entry name" value="DYNEIN LIGHT CHAIN"/>
    <property type="match status" value="1"/>
</dbReference>
<keyword evidence="1" id="KW-0206">Cytoskeleton</keyword>
<dbReference type="GO" id="GO:0005874">
    <property type="term" value="C:microtubule"/>
    <property type="evidence" value="ECO:0007669"/>
    <property type="project" value="UniProtKB-KW"/>
</dbReference>
<organism evidence="3">
    <name type="scientific">Anisakis simplex</name>
    <name type="common">Herring worm</name>
    <dbReference type="NCBI Taxonomy" id="6269"/>
    <lineage>
        <taxon>Eukaryota</taxon>
        <taxon>Metazoa</taxon>
        <taxon>Ecdysozoa</taxon>
        <taxon>Nematoda</taxon>
        <taxon>Chromadorea</taxon>
        <taxon>Rhabditida</taxon>
        <taxon>Spirurina</taxon>
        <taxon>Ascaridomorpha</taxon>
        <taxon>Ascaridoidea</taxon>
        <taxon>Anisakidae</taxon>
        <taxon>Anisakis</taxon>
        <taxon>Anisakis simplex complex</taxon>
    </lineage>
</organism>
<reference evidence="3" key="1">
    <citation type="submission" date="2017-02" db="UniProtKB">
        <authorList>
            <consortium name="WormBaseParasite"/>
        </authorList>
    </citation>
    <scope>IDENTIFICATION</scope>
</reference>
<comment type="similarity">
    <text evidence="1">Belongs to the dynein light chain family.</text>
</comment>
<dbReference type="Gene3D" id="3.30.740.10">
    <property type="entry name" value="Protein Inhibitor Of Neuronal Nitric Oxide Synthase"/>
    <property type="match status" value="1"/>
</dbReference>
<keyword evidence="1" id="KW-0505">Motor protein</keyword>
<keyword evidence="2" id="KW-1133">Transmembrane helix</keyword>
<sequence length="67" mass="7341">LKKLLIGDGDTREEDIARGIKGTFDGLCGGAWSCIVGYSFGSFISHLPSCFVFFYCNNIAILVFRTV</sequence>
<dbReference type="WBParaSite" id="ASIM_0001193401-mRNA-1">
    <property type="protein sequence ID" value="ASIM_0001193401-mRNA-1"/>
    <property type="gene ID" value="ASIM_0001193401"/>
</dbReference>
<dbReference type="GO" id="GO:0045505">
    <property type="term" value="F:dynein intermediate chain binding"/>
    <property type="evidence" value="ECO:0007669"/>
    <property type="project" value="TreeGrafter"/>
</dbReference>
<dbReference type="InterPro" id="IPR001372">
    <property type="entry name" value="Dynein_light_chain_typ-1/2"/>
</dbReference>
<dbReference type="PANTHER" id="PTHR11886">
    <property type="entry name" value="DYNEIN LIGHT CHAIN"/>
    <property type="match status" value="1"/>
</dbReference>
<dbReference type="AlphaFoldDB" id="A0A0M3JUR3"/>
<dbReference type="GO" id="GO:0007017">
    <property type="term" value="P:microtubule-based process"/>
    <property type="evidence" value="ECO:0007669"/>
    <property type="project" value="InterPro"/>
</dbReference>
<keyword evidence="1" id="KW-0493">Microtubule</keyword>
<evidence type="ECO:0000256" key="1">
    <source>
        <dbReference type="RuleBase" id="RU365010"/>
    </source>
</evidence>
<dbReference type="Pfam" id="PF01221">
    <property type="entry name" value="Dynein_light"/>
    <property type="match status" value="1"/>
</dbReference>
<feature type="transmembrane region" description="Helical" evidence="2">
    <location>
        <begin position="43"/>
        <end position="64"/>
    </location>
</feature>
<evidence type="ECO:0000256" key="2">
    <source>
        <dbReference type="SAM" id="Phobius"/>
    </source>
</evidence>
<accession>A0A0M3JUR3</accession>
<proteinExistence type="inferred from homology"/>
<evidence type="ECO:0000313" key="3">
    <source>
        <dbReference type="WBParaSite" id="ASIM_0001193401-mRNA-1"/>
    </source>
</evidence>
<keyword evidence="2" id="KW-0812">Transmembrane</keyword>
<dbReference type="SMART" id="SM01375">
    <property type="entry name" value="Dynein_light"/>
    <property type="match status" value="1"/>
</dbReference>
<protein>
    <recommendedName>
        <fullName evidence="1">Dynein light chain</fullName>
    </recommendedName>
</protein>
<dbReference type="GO" id="GO:0005868">
    <property type="term" value="C:cytoplasmic dynein complex"/>
    <property type="evidence" value="ECO:0007669"/>
    <property type="project" value="TreeGrafter"/>
</dbReference>
<dbReference type="SUPFAM" id="SSF54648">
    <property type="entry name" value="DLC"/>
    <property type="match status" value="1"/>
</dbReference>
<keyword evidence="2" id="KW-0472">Membrane</keyword>